<gene>
    <name evidence="1" type="ORF">EZS27_041204</name>
</gene>
<organism evidence="1">
    <name type="scientific">termite gut metagenome</name>
    <dbReference type="NCBI Taxonomy" id="433724"/>
    <lineage>
        <taxon>unclassified sequences</taxon>
        <taxon>metagenomes</taxon>
        <taxon>organismal metagenomes</taxon>
    </lineage>
</organism>
<name>A0A5J4PDV5_9ZZZZ</name>
<sequence length="49" mass="5561">MRTKIVCVILLCVSVLTVQARKELLLEKNWKFSHDDLSGAIQPGFDDTK</sequence>
<reference evidence="1" key="1">
    <citation type="submission" date="2019-03" db="EMBL/GenBank/DDBJ databases">
        <title>Single cell metagenomics reveals metabolic interactions within the superorganism composed of flagellate Streblomastix strix and complex community of Bacteroidetes bacteria on its surface.</title>
        <authorList>
            <person name="Treitli S.C."/>
            <person name="Kolisko M."/>
            <person name="Husnik F."/>
            <person name="Keeling P."/>
            <person name="Hampl V."/>
        </authorList>
    </citation>
    <scope>NUCLEOTIDE SEQUENCE</scope>
    <source>
        <strain evidence="1">STM</strain>
    </source>
</reference>
<accession>A0A5J4PDV5</accession>
<proteinExistence type="predicted"/>
<dbReference type="GO" id="GO:0004565">
    <property type="term" value="F:beta-galactosidase activity"/>
    <property type="evidence" value="ECO:0007669"/>
    <property type="project" value="UniProtKB-EC"/>
</dbReference>
<evidence type="ECO:0000313" key="1">
    <source>
        <dbReference type="EMBL" id="KAA6307130.1"/>
    </source>
</evidence>
<dbReference type="AlphaFoldDB" id="A0A5J4PDV5"/>
<dbReference type="EMBL" id="SNRY01009392">
    <property type="protein sequence ID" value="KAA6307130.1"/>
    <property type="molecule type" value="Genomic_DNA"/>
</dbReference>
<keyword evidence="1" id="KW-0326">Glycosidase</keyword>
<comment type="caution">
    <text evidence="1">The sequence shown here is derived from an EMBL/GenBank/DDBJ whole genome shotgun (WGS) entry which is preliminary data.</text>
</comment>
<protein>
    <submittedName>
        <fullName evidence="1">Beta-galactosidase</fullName>
        <ecNumber evidence="1">3.2.1.23</ecNumber>
    </submittedName>
</protein>
<dbReference type="EC" id="3.2.1.23" evidence="1"/>
<keyword evidence="1" id="KW-0378">Hydrolase</keyword>
<feature type="non-terminal residue" evidence="1">
    <location>
        <position position="49"/>
    </location>
</feature>